<evidence type="ECO:0000313" key="13">
    <source>
        <dbReference type="Proteomes" id="UP000271974"/>
    </source>
</evidence>
<evidence type="ECO:0000256" key="6">
    <source>
        <dbReference type="ARBA" id="ARBA00022840"/>
    </source>
</evidence>
<keyword evidence="6" id="KW-0067">ATP-binding</keyword>
<dbReference type="InterPro" id="IPR011989">
    <property type="entry name" value="ARM-like"/>
</dbReference>
<keyword evidence="5" id="KW-0347">Helicase</keyword>
<dbReference type="GO" id="GO:0042078">
    <property type="term" value="P:germ-line stem cell division"/>
    <property type="evidence" value="ECO:0007669"/>
    <property type="project" value="TreeGrafter"/>
</dbReference>
<evidence type="ECO:0000256" key="1">
    <source>
        <dbReference type="ARBA" id="ARBA00012552"/>
    </source>
</evidence>
<dbReference type="PROSITE" id="PS50304">
    <property type="entry name" value="TUDOR"/>
    <property type="match status" value="1"/>
</dbReference>
<dbReference type="InterPro" id="IPR007052">
    <property type="entry name" value="CS_dom"/>
</dbReference>
<accession>A0A3S1BHD4</accession>
<dbReference type="Pfam" id="PF04969">
    <property type="entry name" value="CS"/>
    <property type="match status" value="1"/>
</dbReference>
<dbReference type="Gene3D" id="2.40.50.90">
    <property type="match status" value="2"/>
</dbReference>
<feature type="domain" description="Tudor" evidence="10">
    <location>
        <begin position="217"/>
        <end position="275"/>
    </location>
</feature>
<dbReference type="STRING" id="188477.A0A3S1BHD4"/>
<dbReference type="SUPFAM" id="SSF49764">
    <property type="entry name" value="HSP20-like chaperones"/>
    <property type="match status" value="1"/>
</dbReference>
<comment type="catalytic activity">
    <reaction evidence="7">
        <text>ATP + H2O = ADP + phosphate + H(+)</text>
        <dbReference type="Rhea" id="RHEA:13065"/>
        <dbReference type="ChEBI" id="CHEBI:15377"/>
        <dbReference type="ChEBI" id="CHEBI:15378"/>
        <dbReference type="ChEBI" id="CHEBI:30616"/>
        <dbReference type="ChEBI" id="CHEBI:43474"/>
        <dbReference type="ChEBI" id="CHEBI:456216"/>
        <dbReference type="EC" id="3.6.4.13"/>
    </reaction>
</comment>
<keyword evidence="13" id="KW-1185">Reference proteome</keyword>
<name>A0A3S1BHD4_ELYCH</name>
<dbReference type="Gene3D" id="2.30.30.140">
    <property type="match status" value="1"/>
</dbReference>
<evidence type="ECO:0000256" key="9">
    <source>
        <dbReference type="SAM" id="MobiDB-lite"/>
    </source>
</evidence>
<evidence type="ECO:0000259" key="11">
    <source>
        <dbReference type="PROSITE" id="PS51203"/>
    </source>
</evidence>
<dbReference type="Proteomes" id="UP000271974">
    <property type="component" value="Unassembled WGS sequence"/>
</dbReference>
<dbReference type="Gene3D" id="2.60.40.790">
    <property type="match status" value="1"/>
</dbReference>
<dbReference type="GO" id="GO:0005524">
    <property type="term" value="F:ATP binding"/>
    <property type="evidence" value="ECO:0007669"/>
    <property type="project" value="UniProtKB-KW"/>
</dbReference>
<evidence type="ECO:0000256" key="2">
    <source>
        <dbReference type="ARBA" id="ARBA00022737"/>
    </source>
</evidence>
<proteinExistence type="predicted"/>
<keyword evidence="3" id="KW-0547">Nucleotide-binding</keyword>
<dbReference type="EMBL" id="RQTK01000086">
    <property type="protein sequence ID" value="RUS88336.1"/>
    <property type="molecule type" value="Genomic_DNA"/>
</dbReference>
<sequence length="876" mass="99687">MKQCKVWLVDMGCHKYGTIDQLLSLPRRLAEVPYQAVEVYICCLKPMDDDREWTDKVNIYVHDLVEGKELVGRIMLSAGLTLWLMPLVHQVLVKEVGVTSDISLRYELLQNNFAVKNPDHMKMLYELYRGKTEIPETLMSQYFDYCLEIELTQEMLPTDQEDFVKVEIAAVTNPSLLYLHREGAIDKLEKLELEIESAVKEFEGAADKGEKVDSSMTFERGSVCLALSSDSRWYRAKLVSDCADGQWEVFFLDYGDCEHLPQTKLRGLPRCLGELPCQAIECELAYVAPIDEEWSPKTVDILCDMAYFADREKKLLYAKVVDSKESSYSMGMKLVVDLYETQREEIRFSHELVKRHMAEPVPVKDTMDPLLKPIIGKPALKTQKFFNPLDKVKFLSANIYWTKDPTEAIPQAEELEKLLSFRIRGWDAALHQREVIPSVVSLIGYIANVKAHGLMLSCLAKCCVDSSRLCDVAIEYGLLERLSYCLEQKSEADLQNQAAEAISQLVSSDSFRNKCLETDTLLLTVEQVLNSHTPETPLHFEVVKCLCSAASRLIHASRESLPCVSSMDTVLEALTKATEDRDREPWLELLAAMATKDSTHTYLMRLANINMVLELLGTCSCTKCIYYCLMVCLSLVEASRKYKTVLLENKLLITLNRLLDTGLSSPASEVCEELKSAMTLHMPAPEVLSGIPAQNNNSVDKVRPPEVLWSQNCFRVVLKVKVRDAQPENFHLASKRIACRVQSDNTLYELDWELYDSIIPDLSKIDVQPTKTVISLKKLNKGQWKRLCREKQKVFSLKPDMDNLYNSDSDEEVEDDENLSKLTEKKKVIWRDGSGHHVNMVPRFESSDESTSDDPALYSDSDQDDPKINTEALFKQ</sequence>
<dbReference type="SMART" id="SM00333">
    <property type="entry name" value="TUDOR"/>
    <property type="match status" value="1"/>
</dbReference>
<evidence type="ECO:0000256" key="5">
    <source>
        <dbReference type="ARBA" id="ARBA00022806"/>
    </source>
</evidence>
<keyword evidence="8" id="KW-0175">Coiled coil</keyword>
<gene>
    <name evidence="12" type="ORF">EGW08_003907</name>
</gene>
<evidence type="ECO:0000259" key="10">
    <source>
        <dbReference type="PROSITE" id="PS50304"/>
    </source>
</evidence>
<organism evidence="12 13">
    <name type="scientific">Elysia chlorotica</name>
    <name type="common">Eastern emerald elysia</name>
    <name type="synonym">Sea slug</name>
    <dbReference type="NCBI Taxonomy" id="188477"/>
    <lineage>
        <taxon>Eukaryota</taxon>
        <taxon>Metazoa</taxon>
        <taxon>Spiralia</taxon>
        <taxon>Lophotrochozoa</taxon>
        <taxon>Mollusca</taxon>
        <taxon>Gastropoda</taxon>
        <taxon>Heterobranchia</taxon>
        <taxon>Euthyneura</taxon>
        <taxon>Panpulmonata</taxon>
        <taxon>Sacoglossa</taxon>
        <taxon>Placobranchoidea</taxon>
        <taxon>Plakobranchidae</taxon>
        <taxon>Elysia</taxon>
    </lineage>
</organism>
<reference evidence="12 13" key="1">
    <citation type="submission" date="2019-01" db="EMBL/GenBank/DDBJ databases">
        <title>A draft genome assembly of the solar-powered sea slug Elysia chlorotica.</title>
        <authorList>
            <person name="Cai H."/>
            <person name="Li Q."/>
            <person name="Fang X."/>
            <person name="Li J."/>
            <person name="Curtis N.E."/>
            <person name="Altenburger A."/>
            <person name="Shibata T."/>
            <person name="Feng M."/>
            <person name="Maeda T."/>
            <person name="Schwartz J.A."/>
            <person name="Shigenobu S."/>
            <person name="Lundholm N."/>
            <person name="Nishiyama T."/>
            <person name="Yang H."/>
            <person name="Hasebe M."/>
            <person name="Li S."/>
            <person name="Pierce S.K."/>
            <person name="Wang J."/>
        </authorList>
    </citation>
    <scope>NUCLEOTIDE SEQUENCE [LARGE SCALE GENOMIC DNA]</scope>
    <source>
        <strain evidence="12">EC2010</strain>
        <tissue evidence="12">Whole organism of an adult</tissue>
    </source>
</reference>
<feature type="region of interest" description="Disordered" evidence="9">
    <location>
        <begin position="837"/>
        <end position="876"/>
    </location>
</feature>
<dbReference type="InterPro" id="IPR016024">
    <property type="entry name" value="ARM-type_fold"/>
</dbReference>
<dbReference type="InterPro" id="IPR002999">
    <property type="entry name" value="Tudor"/>
</dbReference>
<evidence type="ECO:0000256" key="4">
    <source>
        <dbReference type="ARBA" id="ARBA00022801"/>
    </source>
</evidence>
<dbReference type="GO" id="GO:0003724">
    <property type="term" value="F:RNA helicase activity"/>
    <property type="evidence" value="ECO:0007669"/>
    <property type="project" value="UniProtKB-EC"/>
</dbReference>
<dbReference type="PROSITE" id="PS51203">
    <property type="entry name" value="CS"/>
    <property type="match status" value="1"/>
</dbReference>
<evidence type="ECO:0000313" key="12">
    <source>
        <dbReference type="EMBL" id="RUS88336.1"/>
    </source>
</evidence>
<keyword evidence="2" id="KW-0677">Repeat</keyword>
<feature type="domain" description="CS" evidence="11">
    <location>
        <begin position="702"/>
        <end position="788"/>
    </location>
</feature>
<feature type="coiled-coil region" evidence="8">
    <location>
        <begin position="181"/>
        <end position="208"/>
    </location>
</feature>
<evidence type="ECO:0000256" key="3">
    <source>
        <dbReference type="ARBA" id="ARBA00022741"/>
    </source>
</evidence>
<dbReference type="InterPro" id="IPR035437">
    <property type="entry name" value="SNase_OB-fold_sf"/>
</dbReference>
<dbReference type="SUPFAM" id="SSF48371">
    <property type="entry name" value="ARM repeat"/>
    <property type="match status" value="1"/>
</dbReference>
<protein>
    <recommendedName>
        <fullName evidence="1">RNA helicase</fullName>
        <ecNumber evidence="1">3.6.4.13</ecNumber>
    </recommendedName>
</protein>
<dbReference type="GO" id="GO:0016787">
    <property type="term" value="F:hydrolase activity"/>
    <property type="evidence" value="ECO:0007669"/>
    <property type="project" value="UniProtKB-KW"/>
</dbReference>
<dbReference type="AlphaFoldDB" id="A0A3S1BHD4"/>
<dbReference type="Gene3D" id="1.25.10.10">
    <property type="entry name" value="Leucine-rich Repeat Variant"/>
    <property type="match status" value="1"/>
</dbReference>
<dbReference type="PANTHER" id="PTHR22655:SF2">
    <property type="entry name" value="ATP-DEPENDENT RNA HELICASE TDRD12-RELATED"/>
    <property type="match status" value="1"/>
</dbReference>
<comment type="caution">
    <text evidence="12">The sequence shown here is derived from an EMBL/GenBank/DDBJ whole genome shotgun (WGS) entry which is preliminary data.</text>
</comment>
<dbReference type="Pfam" id="PF00567">
    <property type="entry name" value="TUDOR"/>
    <property type="match status" value="1"/>
</dbReference>
<dbReference type="SUPFAM" id="SSF63748">
    <property type="entry name" value="Tudor/PWWP/MBT"/>
    <property type="match status" value="1"/>
</dbReference>
<dbReference type="InterPro" id="IPR008978">
    <property type="entry name" value="HSP20-like_chaperone"/>
</dbReference>
<keyword evidence="4" id="KW-0378">Hydrolase</keyword>
<evidence type="ECO:0000256" key="8">
    <source>
        <dbReference type="SAM" id="Coils"/>
    </source>
</evidence>
<dbReference type="OrthoDB" id="249932at2759"/>
<evidence type="ECO:0000256" key="7">
    <source>
        <dbReference type="ARBA" id="ARBA00047984"/>
    </source>
</evidence>
<dbReference type="PANTHER" id="PTHR22655">
    <property type="entry name" value="ATP-DEPENDENT RNA HELICASE TDRD12-RELATED"/>
    <property type="match status" value="1"/>
</dbReference>
<dbReference type="EC" id="3.6.4.13" evidence="1"/>